<dbReference type="InterPro" id="IPR009081">
    <property type="entry name" value="PP-bd_ACP"/>
</dbReference>
<dbReference type="InterPro" id="IPR036291">
    <property type="entry name" value="NAD(P)-bd_dom_sf"/>
</dbReference>
<feature type="domain" description="Carrier" evidence="5">
    <location>
        <begin position="564"/>
        <end position="643"/>
    </location>
</feature>
<dbReference type="RefSeq" id="XP_035324815.1">
    <property type="nucleotide sequence ID" value="XM_035463391.1"/>
</dbReference>
<gene>
    <name evidence="6" type="ORF">GMORB2_1409</name>
</gene>
<dbReference type="InterPro" id="IPR051414">
    <property type="entry name" value="Adenylate-forming_Reductase"/>
</dbReference>
<evidence type="ECO:0000256" key="1">
    <source>
        <dbReference type="ARBA" id="ARBA00022450"/>
    </source>
</evidence>
<comment type="caution">
    <text evidence="6">The sequence shown here is derived from an EMBL/GenBank/DDBJ whole genome shotgun (WGS) entry which is preliminary data.</text>
</comment>
<dbReference type="Pfam" id="PF07993">
    <property type="entry name" value="NAD_binding_4"/>
    <property type="match status" value="1"/>
</dbReference>
<dbReference type="Pfam" id="PF00501">
    <property type="entry name" value="AMP-binding"/>
    <property type="match status" value="1"/>
</dbReference>
<proteinExistence type="predicted"/>
<evidence type="ECO:0000313" key="6">
    <source>
        <dbReference type="EMBL" id="KAF4126163.1"/>
    </source>
</evidence>
<dbReference type="GO" id="GO:0031177">
    <property type="term" value="F:phosphopantetheine binding"/>
    <property type="evidence" value="ECO:0007669"/>
    <property type="project" value="InterPro"/>
</dbReference>
<dbReference type="Gene3D" id="3.40.50.12780">
    <property type="entry name" value="N-terminal domain of ligase-like"/>
    <property type="match status" value="1"/>
</dbReference>
<evidence type="ECO:0000256" key="3">
    <source>
        <dbReference type="ARBA" id="ARBA00022857"/>
    </source>
</evidence>
<dbReference type="Pfam" id="PF23562">
    <property type="entry name" value="AMP-binding_C_3"/>
    <property type="match status" value="1"/>
</dbReference>
<dbReference type="EMBL" id="JAANYQ010000002">
    <property type="protein sequence ID" value="KAF4126163.1"/>
    <property type="molecule type" value="Genomic_DNA"/>
</dbReference>
<reference evidence="6" key="1">
    <citation type="submission" date="2020-03" db="EMBL/GenBank/DDBJ databases">
        <title>Site-based positive gene gene selection in Geosmithia morbida across the United States reveals a broad range of putative effectors and factors for local host and environmental adapation.</title>
        <authorList>
            <person name="Onufrak A."/>
            <person name="Murdoch R.W."/>
            <person name="Gazis R."/>
            <person name="Huff M."/>
            <person name="Staton M."/>
            <person name="Klingeman W."/>
            <person name="Hadziabdic D."/>
        </authorList>
    </citation>
    <scope>NUCLEOTIDE SEQUENCE</scope>
    <source>
        <strain evidence="6">1262</strain>
    </source>
</reference>
<dbReference type="PANTHER" id="PTHR43439">
    <property type="entry name" value="PHENYLACETATE-COENZYME A LIGASE"/>
    <property type="match status" value="1"/>
</dbReference>
<dbReference type="PANTHER" id="PTHR43439:SF2">
    <property type="entry name" value="ENZYME, PUTATIVE (JCVI)-RELATED"/>
    <property type="match status" value="1"/>
</dbReference>
<dbReference type="InterPro" id="IPR027417">
    <property type="entry name" value="P-loop_NTPase"/>
</dbReference>
<dbReference type="SUPFAM" id="SSF56801">
    <property type="entry name" value="Acetyl-CoA synthetase-like"/>
    <property type="match status" value="1"/>
</dbReference>
<protein>
    <submittedName>
        <fullName evidence="6">Acyl-CoA synthetase (AMP-forming)/AMP-acid ligase II</fullName>
    </submittedName>
</protein>
<dbReference type="InterPro" id="IPR042099">
    <property type="entry name" value="ANL_N_sf"/>
</dbReference>
<dbReference type="Pfam" id="PF00550">
    <property type="entry name" value="PP-binding"/>
    <property type="match status" value="1"/>
</dbReference>
<keyword evidence="2" id="KW-0597">Phosphoprotein</keyword>
<sequence>MSPPLVLAPAADFIEPPRDKATSAQPSAAANGVDEDDSSIKTVDELVRRRARATPNKVIMSYPSSGTDYVDYTLRQLDVFAYRAAMFYKQSIPTRQTSDEKPQTVAILGPSNLEYLVTLMALSKLGHTVLFLSTRISQEAIENLVMLTGARFLVADERFNDVTRDTRASIPSLQTMRMVSRSAFEFEIEAYADTKMDYHLDAERETSNLVFIIHSSGSTGLPKPIYQTQRSAVANYASSMNMKAFITLPLYHNHGICNLFRAIYCGKSIHLYNADLPLTHDYLVKIMKKHRFEIFYGVPFALKLLAESDQGMNVLRDLKVVMYGGSACPDELGNRLVENGVNIVGHYGATEVGQLMTSFRPPADKDWNYVRESPKLTPYLRWIPRGSGLFECCVLDGWPAKVASNQPDGSYLTKDLFAAHPSLPRAWKYIARRDDTICLVNGEMFNPVTTEGAIRSSKHVTEAVVFGSGRPALGVLIIPAASLTGKSQDEVSEIVWPVVKEACRNVESYARISKSMVKILPAGCEYPRTDKGSVVRHAFYKTYAKEIEEAYDAEYVGRGDVRKLTMEELRDFLRKSVTKALAKEVSFDDETDLFSLGLDSLQAIQVRSDILSTVDIGGNQLGQTVVFDKPSISRLSCYLLALSSDGKAEATASVEEEMRELIEKYTLKGIQRVNFQSSVAVTGVTGSLGAHLVSKLSSDASVSTIYCLVRAKSNAEASRRVKASLIQRRVYHTISPKGRAKIVSLSADLSNAQLGLPEEAYQELVRSLKTVIHCAWSVNFNMRLSSFEDSNIAGLANLISLCQSSDASATFNFCSSVSAVTQSTVVPVPETVPDVRWAQGMGYAQSKNVAENLCYRAADRGVTARVLRLGQIVADTQHGVWNSTEAIPLMLQSALTIGALPKIRETPSWLPVDTAAQAVAEISLSEEAGSTFANVTNPKLFDWTEDLLPALKAAGLRFEEVEPKEWVRRLRASDPDPTRNPPIKLVDFFAAKYDKDDFVRSKTYVTDTACTLSPALAEAPVLDRDMVKSFVTHFRENAWSEPQVKKTKSVIFAAGAKESTRSAVATGLSQELRVPCIAADALHHRECVDNAEAPRPLSDSDLTLRLERLAERALEEVEESGHNSVVVGVSPLGKSHRDYLRRRIGQSARTMFLDIQGDSTGDRPLYEAPGVDELDVLPVDDGSLLEEEAVDEAMWILRQSGIVTDA</sequence>
<dbReference type="Gene3D" id="1.10.1200.10">
    <property type="entry name" value="ACP-like"/>
    <property type="match status" value="1"/>
</dbReference>
<dbReference type="PROSITE" id="PS00455">
    <property type="entry name" value="AMP_BINDING"/>
    <property type="match status" value="1"/>
</dbReference>
<dbReference type="InterPro" id="IPR013120">
    <property type="entry name" value="FAR_NAD-bd"/>
</dbReference>
<evidence type="ECO:0000313" key="7">
    <source>
        <dbReference type="Proteomes" id="UP000749293"/>
    </source>
</evidence>
<dbReference type="InterPro" id="IPR020806">
    <property type="entry name" value="PKS_PP-bd"/>
</dbReference>
<dbReference type="Proteomes" id="UP000749293">
    <property type="component" value="Unassembled WGS sequence"/>
</dbReference>
<dbReference type="AlphaFoldDB" id="A0A9P4Z2R6"/>
<keyword evidence="7" id="KW-1185">Reference proteome</keyword>
<dbReference type="OrthoDB" id="429813at2759"/>
<feature type="region of interest" description="Disordered" evidence="4">
    <location>
        <begin position="1"/>
        <end position="37"/>
    </location>
</feature>
<accession>A0A9P4Z2R6</accession>
<dbReference type="PROSITE" id="PS50075">
    <property type="entry name" value="CARRIER"/>
    <property type="match status" value="1"/>
</dbReference>
<dbReference type="InterPro" id="IPR006162">
    <property type="entry name" value="Ppantetheine_attach_site"/>
</dbReference>
<dbReference type="SMART" id="SM00823">
    <property type="entry name" value="PKS_PP"/>
    <property type="match status" value="1"/>
</dbReference>
<keyword evidence="1" id="KW-0596">Phosphopantetheine</keyword>
<keyword evidence="3" id="KW-0521">NADP</keyword>
<dbReference type="InterPro" id="IPR036736">
    <property type="entry name" value="ACP-like_sf"/>
</dbReference>
<evidence type="ECO:0000256" key="2">
    <source>
        <dbReference type="ARBA" id="ARBA00022553"/>
    </source>
</evidence>
<evidence type="ECO:0000256" key="4">
    <source>
        <dbReference type="SAM" id="MobiDB-lite"/>
    </source>
</evidence>
<organism evidence="6 7">
    <name type="scientific">Geosmithia morbida</name>
    <dbReference type="NCBI Taxonomy" id="1094350"/>
    <lineage>
        <taxon>Eukaryota</taxon>
        <taxon>Fungi</taxon>
        <taxon>Dikarya</taxon>
        <taxon>Ascomycota</taxon>
        <taxon>Pezizomycotina</taxon>
        <taxon>Sordariomycetes</taxon>
        <taxon>Hypocreomycetidae</taxon>
        <taxon>Hypocreales</taxon>
        <taxon>Bionectriaceae</taxon>
        <taxon>Geosmithia</taxon>
    </lineage>
</organism>
<keyword evidence="6" id="KW-0436">Ligase</keyword>
<dbReference type="GeneID" id="55967639"/>
<dbReference type="SUPFAM" id="SSF51735">
    <property type="entry name" value="NAD(P)-binding Rossmann-fold domains"/>
    <property type="match status" value="1"/>
</dbReference>
<dbReference type="Gene3D" id="3.40.50.300">
    <property type="entry name" value="P-loop containing nucleotide triphosphate hydrolases"/>
    <property type="match status" value="1"/>
</dbReference>
<dbReference type="PROSITE" id="PS00012">
    <property type="entry name" value="PHOSPHOPANTETHEINE"/>
    <property type="match status" value="1"/>
</dbReference>
<dbReference type="Gene3D" id="3.40.50.720">
    <property type="entry name" value="NAD(P)-binding Rossmann-like Domain"/>
    <property type="match status" value="1"/>
</dbReference>
<dbReference type="InterPro" id="IPR020845">
    <property type="entry name" value="AMP-binding_CS"/>
</dbReference>
<dbReference type="GO" id="GO:0016874">
    <property type="term" value="F:ligase activity"/>
    <property type="evidence" value="ECO:0007669"/>
    <property type="project" value="UniProtKB-KW"/>
</dbReference>
<evidence type="ECO:0000259" key="5">
    <source>
        <dbReference type="PROSITE" id="PS50075"/>
    </source>
</evidence>
<dbReference type="InterPro" id="IPR000873">
    <property type="entry name" value="AMP-dep_synth/lig_dom"/>
</dbReference>
<name>A0A9P4Z2R6_9HYPO</name>
<dbReference type="SUPFAM" id="SSF47336">
    <property type="entry name" value="ACP-like"/>
    <property type="match status" value="1"/>
</dbReference>